<gene>
    <name evidence="2" type="ORF">UXQ13_06580</name>
</gene>
<sequence>MFTRVVEGRARVVREIRAAGPLLSELAVPTTARGPWLAAALHAAPPPARRARHRAVVVEAHRHGRPAGLALLTSRSQLRRGRLVTVVRLLGDDGVPGPPGSAPRRLPAADPEVAGLLAEGISDLLAGVRGRWQLDLSGLPLGDPVLAALGARLGTGAVFRSSRSRSLVDTLGTGALRSTDPALLEDRLPVFLDHRPAGARRADLRALARVHAAAGQLEHAVVPAGGVLTAGLLTLLDGPVRRPWWGFGPDGGSDDAPGQPWVSLTASGQGR</sequence>
<proteinExistence type="predicted"/>
<feature type="compositionally biased region" description="Polar residues" evidence="1">
    <location>
        <begin position="262"/>
        <end position="271"/>
    </location>
</feature>
<evidence type="ECO:0000313" key="3">
    <source>
        <dbReference type="Proteomes" id="UP001373496"/>
    </source>
</evidence>
<name>A0ABU8E452_9ACTN</name>
<dbReference type="EMBL" id="JBAPLV010000005">
    <property type="protein sequence ID" value="MEI4278128.1"/>
    <property type="molecule type" value="Genomic_DNA"/>
</dbReference>
<evidence type="ECO:0000256" key="1">
    <source>
        <dbReference type="SAM" id="MobiDB-lite"/>
    </source>
</evidence>
<dbReference type="RefSeq" id="WP_336391992.1">
    <property type="nucleotide sequence ID" value="NZ_JBAPLV010000005.1"/>
</dbReference>
<feature type="region of interest" description="Disordered" evidence="1">
    <location>
        <begin position="246"/>
        <end position="271"/>
    </location>
</feature>
<reference evidence="2 3" key="1">
    <citation type="submission" date="2024-03" db="EMBL/GenBank/DDBJ databases">
        <title>Draft genome sequence of Klenkia terrae.</title>
        <authorList>
            <person name="Duangmal K."/>
            <person name="Chantavorakit T."/>
        </authorList>
    </citation>
    <scope>NUCLEOTIDE SEQUENCE [LARGE SCALE GENOMIC DNA]</scope>
    <source>
        <strain evidence="2 3">JCM 17786</strain>
    </source>
</reference>
<comment type="caution">
    <text evidence="2">The sequence shown here is derived from an EMBL/GenBank/DDBJ whole genome shotgun (WGS) entry which is preliminary data.</text>
</comment>
<accession>A0ABU8E452</accession>
<dbReference type="Proteomes" id="UP001373496">
    <property type="component" value="Unassembled WGS sequence"/>
</dbReference>
<protein>
    <submittedName>
        <fullName evidence="2">Uncharacterized protein</fullName>
    </submittedName>
</protein>
<organism evidence="2 3">
    <name type="scientific">Klenkia terrae</name>
    <dbReference type="NCBI Taxonomy" id="1052259"/>
    <lineage>
        <taxon>Bacteria</taxon>
        <taxon>Bacillati</taxon>
        <taxon>Actinomycetota</taxon>
        <taxon>Actinomycetes</taxon>
        <taxon>Geodermatophilales</taxon>
        <taxon>Geodermatophilaceae</taxon>
        <taxon>Klenkia</taxon>
    </lineage>
</organism>
<evidence type="ECO:0000313" key="2">
    <source>
        <dbReference type="EMBL" id="MEI4278128.1"/>
    </source>
</evidence>
<keyword evidence="3" id="KW-1185">Reference proteome</keyword>